<reference evidence="2" key="2">
    <citation type="submission" date="2020-05" db="UniProtKB">
        <authorList>
            <consortium name="EnsemblMetazoa"/>
        </authorList>
    </citation>
    <scope>IDENTIFICATION</scope>
    <source>
        <strain evidence="2">WRAIR2</strain>
    </source>
</reference>
<accession>A0A182N8N3</accession>
<dbReference type="Gene3D" id="2.70.170.10">
    <property type="entry name" value="Neurotransmitter-gated ion-channel ligand-binding domain"/>
    <property type="match status" value="1"/>
</dbReference>
<dbReference type="InterPro" id="IPR036734">
    <property type="entry name" value="Neur_chan_lig-bd_sf"/>
</dbReference>
<dbReference type="AlphaFoldDB" id="A0A182N8N3"/>
<dbReference type="GO" id="GO:0016020">
    <property type="term" value="C:membrane"/>
    <property type="evidence" value="ECO:0007669"/>
    <property type="project" value="InterPro"/>
</dbReference>
<dbReference type="Pfam" id="PF02931">
    <property type="entry name" value="Neur_chan_LBD"/>
    <property type="match status" value="1"/>
</dbReference>
<organism evidence="2 3">
    <name type="scientific">Anopheles dirus</name>
    <dbReference type="NCBI Taxonomy" id="7168"/>
    <lineage>
        <taxon>Eukaryota</taxon>
        <taxon>Metazoa</taxon>
        <taxon>Ecdysozoa</taxon>
        <taxon>Arthropoda</taxon>
        <taxon>Hexapoda</taxon>
        <taxon>Insecta</taxon>
        <taxon>Pterygota</taxon>
        <taxon>Neoptera</taxon>
        <taxon>Endopterygota</taxon>
        <taxon>Diptera</taxon>
        <taxon>Nematocera</taxon>
        <taxon>Culicoidea</taxon>
        <taxon>Culicidae</taxon>
        <taxon>Anophelinae</taxon>
        <taxon>Anopheles</taxon>
    </lineage>
</organism>
<reference evidence="3" key="1">
    <citation type="submission" date="2013-03" db="EMBL/GenBank/DDBJ databases">
        <title>The Genome Sequence of Anopheles dirus WRAIR2.</title>
        <authorList>
            <consortium name="The Broad Institute Genomics Platform"/>
            <person name="Neafsey D.E."/>
            <person name="Walton C."/>
            <person name="Walker B."/>
            <person name="Young S.K."/>
            <person name="Zeng Q."/>
            <person name="Gargeya S."/>
            <person name="Fitzgerald M."/>
            <person name="Haas B."/>
            <person name="Abouelleil A."/>
            <person name="Allen A.W."/>
            <person name="Alvarado L."/>
            <person name="Arachchi H.M."/>
            <person name="Berlin A.M."/>
            <person name="Chapman S.B."/>
            <person name="Gainer-Dewar J."/>
            <person name="Goldberg J."/>
            <person name="Griggs A."/>
            <person name="Gujja S."/>
            <person name="Hansen M."/>
            <person name="Howarth C."/>
            <person name="Imamovic A."/>
            <person name="Ireland A."/>
            <person name="Larimer J."/>
            <person name="McCowan C."/>
            <person name="Murphy C."/>
            <person name="Pearson M."/>
            <person name="Poon T.W."/>
            <person name="Priest M."/>
            <person name="Roberts A."/>
            <person name="Saif S."/>
            <person name="Shea T."/>
            <person name="Sisk P."/>
            <person name="Sykes S."/>
            <person name="Wortman J."/>
            <person name="Nusbaum C."/>
            <person name="Birren B."/>
        </authorList>
    </citation>
    <scope>NUCLEOTIDE SEQUENCE [LARGE SCALE GENOMIC DNA]</scope>
    <source>
        <strain evidence="3">WRAIR2</strain>
    </source>
</reference>
<evidence type="ECO:0000313" key="2">
    <source>
        <dbReference type="EnsemblMetazoa" id="ADIR004007-PA"/>
    </source>
</evidence>
<dbReference type="InterPro" id="IPR006202">
    <property type="entry name" value="Neur_chan_lig-bd"/>
</dbReference>
<dbReference type="Proteomes" id="UP000075884">
    <property type="component" value="Unassembled WGS sequence"/>
</dbReference>
<name>A0A182N8N3_9DIPT</name>
<dbReference type="VEuPathDB" id="VectorBase:ADIR004007"/>
<dbReference type="GO" id="GO:0005230">
    <property type="term" value="F:extracellular ligand-gated monoatomic ion channel activity"/>
    <property type="evidence" value="ECO:0007669"/>
    <property type="project" value="InterPro"/>
</dbReference>
<sequence length="157" mass="18116">MWLDNNLQWNGSEWSNIDVIQLSYDEAWIPHFQGIQADYTSKSPLTCTNPQCTVLYFGIVLCIPICRAIASCSPDYSRWPYHTQDCRVWLSLQEDKVLNEIKLLPANDYEHNVSNVKGAWCMTSLESNTTTLEYPGGTRRNVEEFTFRLHHNPNTAI</sequence>
<dbReference type="SUPFAM" id="SSF63712">
    <property type="entry name" value="Nicotinic receptor ligand binding domain-like"/>
    <property type="match status" value="1"/>
</dbReference>
<proteinExistence type="predicted"/>
<feature type="domain" description="Neurotransmitter-gated ion-channel ligand-binding" evidence="1">
    <location>
        <begin position="1"/>
        <end position="107"/>
    </location>
</feature>
<evidence type="ECO:0000259" key="1">
    <source>
        <dbReference type="Pfam" id="PF02931"/>
    </source>
</evidence>
<evidence type="ECO:0000313" key="3">
    <source>
        <dbReference type="Proteomes" id="UP000075884"/>
    </source>
</evidence>
<protein>
    <recommendedName>
        <fullName evidence="1">Neurotransmitter-gated ion-channel ligand-binding domain-containing protein</fullName>
    </recommendedName>
</protein>
<keyword evidence="3" id="KW-1185">Reference proteome</keyword>
<dbReference type="EnsemblMetazoa" id="ADIR004007-RA">
    <property type="protein sequence ID" value="ADIR004007-PA"/>
    <property type="gene ID" value="ADIR004007"/>
</dbReference>
<dbReference type="STRING" id="7168.A0A182N8N3"/>